<comment type="caution">
    <text evidence="3">The sequence shown here is derived from an EMBL/GenBank/DDBJ whole genome shotgun (WGS) entry which is preliminary data.</text>
</comment>
<dbReference type="EMBL" id="QVIG01000001">
    <property type="protein sequence ID" value="RGD57284.1"/>
    <property type="molecule type" value="Genomic_DNA"/>
</dbReference>
<dbReference type="AlphaFoldDB" id="A0A372ZP15"/>
<protein>
    <submittedName>
        <fullName evidence="3">SDR family oxidoreductase</fullName>
    </submittedName>
</protein>
<evidence type="ECO:0000256" key="1">
    <source>
        <dbReference type="SAM" id="MobiDB-lite"/>
    </source>
</evidence>
<gene>
    <name evidence="3" type="ORF">DR950_05285</name>
</gene>
<dbReference type="InterPro" id="IPR001509">
    <property type="entry name" value="Epimerase_deHydtase"/>
</dbReference>
<reference evidence="3 4" key="1">
    <citation type="submission" date="2018-08" db="EMBL/GenBank/DDBJ databases">
        <title>Diversity &amp; Physiological Properties of Lignin-Decomposing Actinobacteria from Soil.</title>
        <authorList>
            <person name="Roh S.G."/>
            <person name="Kim S.B."/>
        </authorList>
    </citation>
    <scope>NUCLEOTIDE SEQUENCE [LARGE SCALE GENOMIC DNA]</scope>
    <source>
        <strain evidence="3 4">MMS17-GH009</strain>
    </source>
</reference>
<feature type="domain" description="NAD-dependent epimerase/dehydratase" evidence="2">
    <location>
        <begin position="13"/>
        <end position="254"/>
    </location>
</feature>
<evidence type="ECO:0000259" key="2">
    <source>
        <dbReference type="Pfam" id="PF01370"/>
    </source>
</evidence>
<dbReference type="Proteomes" id="UP000263377">
    <property type="component" value="Unassembled WGS sequence"/>
</dbReference>
<sequence length="336" mass="34541">MSGPAAAARRPRVTVLGASGFVGSVVLGALAQRPLRLRAVARGAVAVPPAGRAEVEVVAADVTDPEALRAAVAGSDAVVHLVSHRAGWRGTGQPEEALGRTNAGVMSSLLPALRQERARRGGAPVVVLFAGSTSQAGPDAPIPVDESAPDAPASPYDRQKTAAERELLAATAEGAVRGACLRLPTVYGRGAPAGRGDRGVLATMVRRALAGEPLTMWHDGSVRRDLLHVDDTGRAFLAALDRPDAVAGRHWVLGTGHGEPLGRVFRAIADGVAVRTGRPAVPVVSVPPPEHALPTDLRSTVADSSRFRAATGWRPLIPLDAGLADLIANLADLAGL</sequence>
<dbReference type="Pfam" id="PF01370">
    <property type="entry name" value="Epimerase"/>
    <property type="match status" value="1"/>
</dbReference>
<evidence type="ECO:0000313" key="4">
    <source>
        <dbReference type="Proteomes" id="UP000263377"/>
    </source>
</evidence>
<dbReference type="SUPFAM" id="SSF51735">
    <property type="entry name" value="NAD(P)-binding Rossmann-fold domains"/>
    <property type="match status" value="1"/>
</dbReference>
<proteinExistence type="predicted"/>
<dbReference type="InterPro" id="IPR051783">
    <property type="entry name" value="NAD(P)-dependent_oxidoreduct"/>
</dbReference>
<keyword evidence="4" id="KW-1185">Reference proteome</keyword>
<dbReference type="Gene3D" id="3.40.50.720">
    <property type="entry name" value="NAD(P)-binding Rossmann-like Domain"/>
    <property type="match status" value="1"/>
</dbReference>
<dbReference type="InterPro" id="IPR036291">
    <property type="entry name" value="NAD(P)-bd_dom_sf"/>
</dbReference>
<name>A0A372ZP15_9ACTN</name>
<feature type="region of interest" description="Disordered" evidence="1">
    <location>
        <begin position="136"/>
        <end position="156"/>
    </location>
</feature>
<dbReference type="PANTHER" id="PTHR48079">
    <property type="entry name" value="PROTEIN YEEZ"/>
    <property type="match status" value="1"/>
</dbReference>
<dbReference type="RefSeq" id="WP_117486092.1">
    <property type="nucleotide sequence ID" value="NZ_QVIG01000001.1"/>
</dbReference>
<dbReference type="PANTHER" id="PTHR48079:SF6">
    <property type="entry name" value="NAD(P)-BINDING DOMAIN-CONTAINING PROTEIN-RELATED"/>
    <property type="match status" value="1"/>
</dbReference>
<dbReference type="GO" id="GO:0005737">
    <property type="term" value="C:cytoplasm"/>
    <property type="evidence" value="ECO:0007669"/>
    <property type="project" value="TreeGrafter"/>
</dbReference>
<evidence type="ECO:0000313" key="3">
    <source>
        <dbReference type="EMBL" id="RGD57284.1"/>
    </source>
</evidence>
<organism evidence="3 4">
    <name type="scientific">Kitasatospora xanthocidica</name>
    <dbReference type="NCBI Taxonomy" id="83382"/>
    <lineage>
        <taxon>Bacteria</taxon>
        <taxon>Bacillati</taxon>
        <taxon>Actinomycetota</taxon>
        <taxon>Actinomycetes</taxon>
        <taxon>Kitasatosporales</taxon>
        <taxon>Streptomycetaceae</taxon>
        <taxon>Kitasatospora</taxon>
    </lineage>
</organism>
<dbReference type="GO" id="GO:0004029">
    <property type="term" value="F:aldehyde dehydrogenase (NAD+) activity"/>
    <property type="evidence" value="ECO:0007669"/>
    <property type="project" value="TreeGrafter"/>
</dbReference>
<accession>A0A372ZP15</accession>